<dbReference type="AlphaFoldDB" id="A0A6I6D1M0"/>
<keyword evidence="1" id="KW-0472">Membrane</keyword>
<dbReference type="EMBL" id="CP046415">
    <property type="protein sequence ID" value="QGT78788.1"/>
    <property type="molecule type" value="Genomic_DNA"/>
</dbReference>
<sequence length="62" mass="6705">MVIQRSTLEFLIIALVLGTILAATLWLGHGAGVLVLIAWGVAGFIYLKRKSPRTKGHDDSTD</sequence>
<dbReference type="Proteomes" id="UP000427716">
    <property type="component" value="Chromosome"/>
</dbReference>
<evidence type="ECO:0000256" key="1">
    <source>
        <dbReference type="SAM" id="Phobius"/>
    </source>
</evidence>
<feature type="transmembrane region" description="Helical" evidence="1">
    <location>
        <begin position="31"/>
        <end position="47"/>
    </location>
</feature>
<evidence type="ECO:0000313" key="3">
    <source>
        <dbReference type="Proteomes" id="UP000427716"/>
    </source>
</evidence>
<keyword evidence="3" id="KW-1185">Reference proteome</keyword>
<dbReference type="RefSeq" id="WP_136867248.1">
    <property type="nucleotide sequence ID" value="NZ_CP046415.1"/>
</dbReference>
<protein>
    <submittedName>
        <fullName evidence="2">Uncharacterized protein</fullName>
    </submittedName>
</protein>
<accession>A0A6I6D1M0</accession>
<name>A0A6I6D1M0_9GAMM</name>
<gene>
    <name evidence="2" type="ORF">GM160_07690</name>
</gene>
<proteinExistence type="predicted"/>
<feature type="transmembrane region" description="Helical" evidence="1">
    <location>
        <begin position="7"/>
        <end position="25"/>
    </location>
</feature>
<keyword evidence="1" id="KW-1133">Transmembrane helix</keyword>
<evidence type="ECO:0000313" key="2">
    <source>
        <dbReference type="EMBL" id="QGT78788.1"/>
    </source>
</evidence>
<keyword evidence="1" id="KW-0812">Transmembrane</keyword>
<organism evidence="2 3">
    <name type="scientific">Guyparkeria halophila</name>
    <dbReference type="NCBI Taxonomy" id="47960"/>
    <lineage>
        <taxon>Bacteria</taxon>
        <taxon>Pseudomonadati</taxon>
        <taxon>Pseudomonadota</taxon>
        <taxon>Gammaproteobacteria</taxon>
        <taxon>Chromatiales</taxon>
        <taxon>Thioalkalibacteraceae</taxon>
        <taxon>Guyparkeria</taxon>
    </lineage>
</organism>
<dbReference type="KEGG" id="ghl:GM160_07690"/>
<reference evidence="2 3" key="1">
    <citation type="submission" date="2019-11" db="EMBL/GenBank/DDBJ databases">
        <authorList>
            <person name="Zhang J."/>
            <person name="Sun C."/>
        </authorList>
    </citation>
    <scope>NUCLEOTIDE SEQUENCE [LARGE SCALE GENOMIC DNA]</scope>
    <source>
        <strain evidence="3">sp2</strain>
    </source>
</reference>